<proteinExistence type="inferred from homology"/>
<dbReference type="Pfam" id="PF02113">
    <property type="entry name" value="Peptidase_S13"/>
    <property type="match status" value="2"/>
</dbReference>
<dbReference type="GO" id="GO:0004185">
    <property type="term" value="F:serine-type carboxypeptidase activity"/>
    <property type="evidence" value="ECO:0007669"/>
    <property type="project" value="InterPro"/>
</dbReference>
<keyword evidence="4" id="KW-0645">Protease</keyword>
<name>A0A5J5E4M1_9BIFI</name>
<comment type="caution">
    <text evidence="4">The sequence shown here is derived from an EMBL/GenBank/DDBJ whole genome shotgun (WGS) entry which is preliminary data.</text>
</comment>
<evidence type="ECO:0000313" key="5">
    <source>
        <dbReference type="Proteomes" id="UP000345527"/>
    </source>
</evidence>
<keyword evidence="6" id="KW-1185">Reference proteome</keyword>
<dbReference type="InterPro" id="IPR012338">
    <property type="entry name" value="Beta-lactam/transpept-like"/>
</dbReference>
<gene>
    <name evidence="4" type="ORF">EM848_03490</name>
    <name evidence="3" type="ORF">EMO90_07160</name>
</gene>
<dbReference type="EMBL" id="RZOA01000005">
    <property type="protein sequence ID" value="KAA8823874.1"/>
    <property type="molecule type" value="Genomic_DNA"/>
</dbReference>
<evidence type="ECO:0000256" key="1">
    <source>
        <dbReference type="ARBA" id="ARBA00006096"/>
    </source>
</evidence>
<dbReference type="Gene3D" id="3.40.710.10">
    <property type="entry name" value="DD-peptidase/beta-lactamase superfamily"/>
    <property type="match status" value="2"/>
</dbReference>
<dbReference type="Proteomes" id="UP000345527">
    <property type="component" value="Unassembled WGS sequence"/>
</dbReference>
<dbReference type="SUPFAM" id="SSF56601">
    <property type="entry name" value="beta-lactamase/transpeptidase-like"/>
    <property type="match status" value="1"/>
</dbReference>
<keyword evidence="4" id="KW-0121">Carboxypeptidase</keyword>
<dbReference type="Proteomes" id="UP000374630">
    <property type="component" value="Unassembled WGS sequence"/>
</dbReference>
<dbReference type="InterPro" id="IPR000667">
    <property type="entry name" value="Peptidase_S13"/>
</dbReference>
<keyword evidence="2" id="KW-0378">Hydrolase</keyword>
<evidence type="ECO:0000313" key="6">
    <source>
        <dbReference type="Proteomes" id="UP000374630"/>
    </source>
</evidence>
<dbReference type="PANTHER" id="PTHR30023">
    <property type="entry name" value="D-ALANYL-D-ALANINE CARBOXYPEPTIDASE"/>
    <property type="match status" value="1"/>
</dbReference>
<dbReference type="EMBL" id="RZNZ01000008">
    <property type="protein sequence ID" value="KAA8820201.1"/>
    <property type="molecule type" value="Genomic_DNA"/>
</dbReference>
<dbReference type="GO" id="GO:0000270">
    <property type="term" value="P:peptidoglycan metabolic process"/>
    <property type="evidence" value="ECO:0007669"/>
    <property type="project" value="TreeGrafter"/>
</dbReference>
<protein>
    <submittedName>
        <fullName evidence="4">D-alanyl-D-alanine carboxypeptidase</fullName>
    </submittedName>
</protein>
<organism evidence="4 5">
    <name type="scientific">Bifidobacterium vespertilionis</name>
    <dbReference type="NCBI Taxonomy" id="2562524"/>
    <lineage>
        <taxon>Bacteria</taxon>
        <taxon>Bacillati</taxon>
        <taxon>Actinomycetota</taxon>
        <taxon>Actinomycetes</taxon>
        <taxon>Bifidobacteriales</taxon>
        <taxon>Bifidobacteriaceae</taxon>
        <taxon>Bifidobacterium</taxon>
    </lineage>
</organism>
<sequence>MVATLALCAGAIAADLDDRIPGALTIHPVPVRTFSTPRTAYAASGLVQSLEQGTPIDAGAANALADTFSAAGGVGADFSLLVADADGNVVVDRNSDALREPASTMKTLTAFAASQALDMDATLDTETRLVYDAGTKTATLTLTGHGNMLLGSGASDPNHVNGRAGLGTLAQSTANALRARGITAVKLVYDDSMFGDNRTPPNIIENNGGHQYATDVSSMAVDGGRDWTGRTRPSNPDEEHSYPTLSTTTALDAARIFAARLAEQGMTVDGDPVSGETPADLSPIATVHSATLGEVMAYMLRNSDNTEAELFGRLLALKTGAENSPAGAAQAVRAQLEQAGINLDGLTMADCSGLAPGSRLKVTTLVQVQRAMITSGASAAAANEGLPVSGLTGTAALRSFSDEAEGLVRLKTGSLTGVRSMAGNVSRLGGGLLYFAVVVNNSQDPYEANASIDALVSGLVRL</sequence>
<accession>A0A5J5E4M1</accession>
<dbReference type="RefSeq" id="WP_150353619.1">
    <property type="nucleotide sequence ID" value="NZ_RZNZ01000008.1"/>
</dbReference>
<dbReference type="AlphaFoldDB" id="A0A5J5E4M1"/>
<evidence type="ECO:0000313" key="3">
    <source>
        <dbReference type="EMBL" id="KAA8820201.1"/>
    </source>
</evidence>
<evidence type="ECO:0000313" key="4">
    <source>
        <dbReference type="EMBL" id="KAA8823874.1"/>
    </source>
</evidence>
<dbReference type="PANTHER" id="PTHR30023:SF0">
    <property type="entry name" value="PENICILLIN-SENSITIVE CARBOXYPEPTIDASE A"/>
    <property type="match status" value="1"/>
</dbReference>
<dbReference type="PRINTS" id="PR00922">
    <property type="entry name" value="DADACBPTASE3"/>
</dbReference>
<comment type="similarity">
    <text evidence="1">Belongs to the peptidase S13 family.</text>
</comment>
<dbReference type="GO" id="GO:0006508">
    <property type="term" value="P:proteolysis"/>
    <property type="evidence" value="ECO:0007669"/>
    <property type="project" value="InterPro"/>
</dbReference>
<reference evidence="5 6" key="1">
    <citation type="journal article" date="2019" name="Syst. Appl. Microbiol.">
        <title>Characterization of Bifidobacterium species in feaces of the Egyptian fruit bat: Description of B. vespertilionis sp. nov. and B. rousetti sp. nov.</title>
        <authorList>
            <person name="Modesto M."/>
            <person name="Satti M."/>
            <person name="Watanabe K."/>
            <person name="Puglisi E."/>
            <person name="Morelli L."/>
            <person name="Huang C.-H."/>
            <person name="Liou J.-S."/>
            <person name="Miyashita M."/>
            <person name="Tamura T."/>
            <person name="Saito S."/>
            <person name="Mori K."/>
            <person name="Huang L."/>
            <person name="Sciavilla P."/>
            <person name="Sandri C."/>
            <person name="Spiezio C."/>
            <person name="Vitali F."/>
            <person name="Cavalieri D."/>
            <person name="Perpetuini G."/>
            <person name="Tofalo R."/>
            <person name="Bonetti A."/>
            <person name="Arita M."/>
            <person name="Mattarelli P."/>
        </authorList>
    </citation>
    <scope>NUCLEOTIDE SEQUENCE [LARGE SCALE GENOMIC DNA]</scope>
    <source>
        <strain evidence="3 6">RST16</strain>
        <strain evidence="4 5">RST8</strain>
    </source>
</reference>
<evidence type="ECO:0000256" key="2">
    <source>
        <dbReference type="ARBA" id="ARBA00022801"/>
    </source>
</evidence>
<dbReference type="OrthoDB" id="56883at2"/>